<organism evidence="1 2">
    <name type="scientific">Cochliobolus sativus (strain ND90Pr / ATCC 201652)</name>
    <name type="common">Common root rot and spot blotch fungus</name>
    <name type="synonym">Bipolaris sorokiniana</name>
    <dbReference type="NCBI Taxonomy" id="665912"/>
    <lineage>
        <taxon>Eukaryota</taxon>
        <taxon>Fungi</taxon>
        <taxon>Dikarya</taxon>
        <taxon>Ascomycota</taxon>
        <taxon>Pezizomycotina</taxon>
        <taxon>Dothideomycetes</taxon>
        <taxon>Pleosporomycetidae</taxon>
        <taxon>Pleosporales</taxon>
        <taxon>Pleosporineae</taxon>
        <taxon>Pleosporaceae</taxon>
        <taxon>Bipolaris</taxon>
    </lineage>
</organism>
<name>M2SQK5_COCSN</name>
<dbReference type="AlphaFoldDB" id="M2SQK5"/>
<reference evidence="1" key="1">
    <citation type="journal article" date="2012" name="PLoS Pathog.">
        <title>Diverse lifestyles and strategies of plant pathogenesis encoded in the genomes of eighteen Dothideomycetes fungi.</title>
        <authorList>
            <person name="Ohm R.A."/>
            <person name="Feau N."/>
            <person name="Henrissat B."/>
            <person name="Schoch C.L."/>
            <person name="Horwitz B.A."/>
            <person name="Barry K.W."/>
            <person name="Condon B.J."/>
            <person name="Copeland A.C."/>
            <person name="Dhillon B."/>
            <person name="Glaser F."/>
            <person name="Hesse C.N."/>
            <person name="Kosti I."/>
            <person name="LaButti K."/>
            <person name="Lindquist E.A."/>
            <person name="Lucas S."/>
            <person name="Salamov A.A."/>
            <person name="Bradshaw R.E."/>
            <person name="Ciuffetti L."/>
            <person name="Hamelin R.C."/>
            <person name="Kema G.H.J."/>
            <person name="Lawrence C."/>
            <person name="Scott J.A."/>
            <person name="Spatafora J.W."/>
            <person name="Turgeon B.G."/>
            <person name="de Wit P.J.G.M."/>
            <person name="Zhong S."/>
            <person name="Goodwin S.B."/>
            <person name="Grigoriev I.V."/>
        </authorList>
    </citation>
    <scope>NUCLEOTIDE SEQUENCE [LARGE SCALE GENOMIC DNA]</scope>
    <source>
        <strain evidence="1">ND90Pr</strain>
    </source>
</reference>
<dbReference type="RefSeq" id="XP_007705254.1">
    <property type="nucleotide sequence ID" value="XM_007707064.1"/>
</dbReference>
<gene>
    <name evidence="1" type="ORF">COCSADRAFT_41586</name>
</gene>
<protein>
    <submittedName>
        <fullName evidence="1">Uncharacterized protein</fullName>
    </submittedName>
</protein>
<dbReference type="GeneID" id="19140015"/>
<keyword evidence="2" id="KW-1185">Reference proteome</keyword>
<dbReference type="HOGENOM" id="CLU_2072944_0_0_1"/>
<proteinExistence type="predicted"/>
<dbReference type="EMBL" id="KB445654">
    <property type="protein sequence ID" value="EMD59032.1"/>
    <property type="molecule type" value="Genomic_DNA"/>
</dbReference>
<evidence type="ECO:0000313" key="1">
    <source>
        <dbReference type="EMBL" id="EMD59032.1"/>
    </source>
</evidence>
<sequence>MGNLTCIWAELRSTFTFTRSIGIPLPEKRTTMYLGLSSTPPVLQDFFFFPSCRIAFSYPYSPTSPNHTVPRSIRAPHAIQQPFPFPPSHVYRIPKHPPPLPLPKKHLSTTIPFPFPLP</sequence>
<reference evidence="1" key="2">
    <citation type="submission" date="2012-05" db="EMBL/GenBank/DDBJ databases">
        <title>Comparative genome structure, secondary metabolite and effector coding capacity across Cochliobolus pathogens.</title>
        <authorList>
            <consortium name="US DOE Joint Genome Institute (JGI-PGF)"/>
            <person name="Condon B.J."/>
            <person name="Leng Y."/>
            <person name="Wu D."/>
            <person name="Bushley K.E."/>
            <person name="Ohm R.A."/>
            <person name="Otillar R."/>
            <person name="Martin J."/>
            <person name="Schackwitz W."/>
            <person name="Grimwood J."/>
            <person name="MohdZainudin N."/>
            <person name="Xue C."/>
            <person name="Wang R."/>
            <person name="Dhillon B."/>
            <person name="Tu Z.J."/>
            <person name="Steffenson B.J."/>
            <person name="Salamov A."/>
            <person name="Sun H."/>
            <person name="Lowry S."/>
            <person name="LaButti K."/>
            <person name="Han J."/>
            <person name="Copeland A."/>
            <person name="Lindquist E."/>
            <person name="Lucas S."/>
            <person name="Barry K."/>
            <person name="Schmutz J."/>
            <person name="Baker S."/>
            <person name="Grigoriev I.V."/>
            <person name="Zhong S."/>
            <person name="Turgeon B.G."/>
        </authorList>
    </citation>
    <scope>NUCLEOTIDE SEQUENCE</scope>
    <source>
        <strain evidence="1">ND90Pr</strain>
    </source>
</reference>
<accession>M2SQK5</accession>
<evidence type="ECO:0000313" key="2">
    <source>
        <dbReference type="Proteomes" id="UP000016934"/>
    </source>
</evidence>
<dbReference type="Proteomes" id="UP000016934">
    <property type="component" value="Unassembled WGS sequence"/>
</dbReference>
<dbReference type="KEGG" id="bsc:COCSADRAFT_41586"/>